<proteinExistence type="predicted"/>
<evidence type="ECO:0000313" key="2">
    <source>
        <dbReference type="EMBL" id="RKN78682.1"/>
    </source>
</evidence>
<name>A0A3B0BZH9_9FLAO</name>
<evidence type="ECO:0000313" key="3">
    <source>
        <dbReference type="Proteomes" id="UP000276603"/>
    </source>
</evidence>
<dbReference type="InterPro" id="IPR005094">
    <property type="entry name" value="Endonuclease_MobA/VirD2"/>
</dbReference>
<dbReference type="RefSeq" id="WP_120713590.1">
    <property type="nucleotide sequence ID" value="NZ_RBCJ01000004.1"/>
</dbReference>
<dbReference type="EMBL" id="RBCJ01000004">
    <property type="protein sequence ID" value="RKN78682.1"/>
    <property type="molecule type" value="Genomic_DNA"/>
</dbReference>
<reference evidence="2 3" key="1">
    <citation type="submission" date="2018-10" db="EMBL/GenBank/DDBJ databases">
        <title>Ulvibacterium marinum gen. nov., sp. nov., a novel marine bacterium of the family Flavobacteriaceae, isolated from a culture of the green alga Ulva prolifera.</title>
        <authorList>
            <person name="Zhang Z."/>
        </authorList>
    </citation>
    <scope>NUCLEOTIDE SEQUENCE [LARGE SCALE GENOMIC DNA]</scope>
    <source>
        <strain evidence="2 3">CCMM003</strain>
    </source>
</reference>
<dbReference type="AlphaFoldDB" id="A0A3B0BZH9"/>
<keyword evidence="3" id="KW-1185">Reference proteome</keyword>
<evidence type="ECO:0000259" key="1">
    <source>
        <dbReference type="Pfam" id="PF03432"/>
    </source>
</evidence>
<protein>
    <recommendedName>
        <fullName evidence="1">MobA/VirD2-like nuclease domain-containing protein</fullName>
    </recommendedName>
</protein>
<organism evidence="2 3">
    <name type="scientific">Ulvibacterium marinum</name>
    <dbReference type="NCBI Taxonomy" id="2419782"/>
    <lineage>
        <taxon>Bacteria</taxon>
        <taxon>Pseudomonadati</taxon>
        <taxon>Bacteroidota</taxon>
        <taxon>Flavobacteriia</taxon>
        <taxon>Flavobacteriales</taxon>
        <taxon>Flavobacteriaceae</taxon>
        <taxon>Ulvibacterium</taxon>
    </lineage>
</organism>
<comment type="caution">
    <text evidence="2">The sequence shown here is derived from an EMBL/GenBank/DDBJ whole genome shotgun (WGS) entry which is preliminary data.</text>
</comment>
<dbReference type="Proteomes" id="UP000276603">
    <property type="component" value="Unassembled WGS sequence"/>
</dbReference>
<accession>A0A3B0BZH9</accession>
<sequence>MIVRVLYRKSVQGVLKYVLGKTESTILGFQNTYSDTDTNMEFFGRVLNHLGNRHDSEKRYLHASLNLPRGDHLDDRDFFELAKKYMEHMGYGEQPFVVVRHHDTKHEHVHIVSTTIKEDCLQINLSNDIRRSIATQKYLEKEFGLSPSPETKNTKDLPIYEMPEFRNRDSNGVRFYIQDIVNNTLQKYKVRSFKELAEHLKNNHIELKTTERNGRIGVSYGIAVKDGYKSRFINGYTVHPQLSGPKLQKVFEHNLGSKLLPMVKKRLEKQLRTTYKLFKGINPEHLLDILKSHQKLDCKVDYDEKGKALDFTIYDKSGYVLKSGEIANDIGIIQNPELFESGFTQMYAESEQLQLELKRCIKEAYRSTYQSSRSKLLSSEHIHRIPIKAIAAEMARSERFRFLQKYLHTDNRELGKLIRAQFDIVKHEIYGTELMREERELKIKADLVKKSIDKQLFNTTRQRIIPFELLPGLGIKYGRGVISYVNSNRHSVKMDLGYVSLPNRNDFYASPFFVKENEKVLEGLLNEKTEKEIGLNPTAIFLPLMFPNLYDAIAEPYREKFERLSLKAYHKYAERIQVSFEKSPRDYIKFFNAKGFYFKRREERLCIGSIYSKYPIQVPLPPKTQTYLESSGDINKVLDGQTKTLKDIKTHGRDNLKNLWSAYLIERGQYTKAAYLFVLDGVRPNLPLQLLEHHMENGFKEALNTVSKKQMDIKQARLLRKGIYALGNLLGSKSLGGEEVFNGFKDELTDYSKYKGRGLSM</sequence>
<dbReference type="Pfam" id="PF03432">
    <property type="entry name" value="Relaxase"/>
    <property type="match status" value="1"/>
</dbReference>
<feature type="domain" description="MobA/VirD2-like nuclease" evidence="1">
    <location>
        <begin position="27"/>
        <end position="145"/>
    </location>
</feature>
<gene>
    <name evidence="2" type="ORF">D7Z94_21030</name>
</gene>
<dbReference type="OrthoDB" id="915634at2"/>